<dbReference type="FunCoup" id="T1FP74">
    <property type="interactions" value="1186"/>
</dbReference>
<dbReference type="GO" id="GO:0070012">
    <property type="term" value="F:oligopeptidase activity"/>
    <property type="evidence" value="ECO:0000318"/>
    <property type="project" value="GO_Central"/>
</dbReference>
<evidence type="ECO:0000259" key="12">
    <source>
        <dbReference type="Pfam" id="PF02897"/>
    </source>
</evidence>
<dbReference type="InterPro" id="IPR001375">
    <property type="entry name" value="Peptidase_S9_cat"/>
</dbReference>
<protein>
    <recommendedName>
        <fullName evidence="4 10">Prolyl endopeptidase</fullName>
        <ecNumber evidence="10">3.4.21.-</ecNumber>
    </recommendedName>
</protein>
<accession>T1FP74</accession>
<name>T1FP74_HELRO</name>
<evidence type="ECO:0000256" key="3">
    <source>
        <dbReference type="ARBA" id="ARBA00005228"/>
    </source>
</evidence>
<dbReference type="eggNOG" id="KOG2237">
    <property type="taxonomic scope" value="Eukaryota"/>
</dbReference>
<comment type="similarity">
    <text evidence="3 10">Belongs to the peptidase S9A family.</text>
</comment>
<comment type="catalytic activity">
    <reaction evidence="1">
        <text>Hydrolysis of Pro-|-Xaa &gt;&gt; Ala-|-Xaa in oligopeptides.</text>
        <dbReference type="EC" id="3.4.21.26"/>
    </reaction>
</comment>
<evidence type="ECO:0000256" key="8">
    <source>
        <dbReference type="ARBA" id="ARBA00022825"/>
    </source>
</evidence>
<dbReference type="HOGENOM" id="CLU_011290_1_1_1"/>
<dbReference type="STRING" id="6412.T1FP74"/>
<reference evidence="13 15" key="2">
    <citation type="journal article" date="2013" name="Nature">
        <title>Insights into bilaterian evolution from three spiralian genomes.</title>
        <authorList>
            <person name="Simakov O."/>
            <person name="Marletaz F."/>
            <person name="Cho S.J."/>
            <person name="Edsinger-Gonzales E."/>
            <person name="Havlak P."/>
            <person name="Hellsten U."/>
            <person name="Kuo D.H."/>
            <person name="Larsson T."/>
            <person name="Lv J."/>
            <person name="Arendt D."/>
            <person name="Savage R."/>
            <person name="Osoegawa K."/>
            <person name="de Jong P."/>
            <person name="Grimwood J."/>
            <person name="Chapman J.A."/>
            <person name="Shapiro H."/>
            <person name="Aerts A."/>
            <person name="Otillar R.P."/>
            <person name="Terry A.Y."/>
            <person name="Boore J.L."/>
            <person name="Grigoriev I.V."/>
            <person name="Lindberg D.R."/>
            <person name="Seaver E.C."/>
            <person name="Weisblat D.A."/>
            <person name="Putnam N.H."/>
            <person name="Rokhsar D.S."/>
        </authorList>
    </citation>
    <scope>NUCLEOTIDE SEQUENCE</scope>
</reference>
<dbReference type="FunFam" id="3.40.50.1820:FF:000005">
    <property type="entry name" value="Prolyl endopeptidase"/>
    <property type="match status" value="1"/>
</dbReference>
<evidence type="ECO:0000259" key="11">
    <source>
        <dbReference type="Pfam" id="PF00326"/>
    </source>
</evidence>
<dbReference type="GO" id="GO:0004252">
    <property type="term" value="F:serine-type endopeptidase activity"/>
    <property type="evidence" value="ECO:0007669"/>
    <property type="project" value="UniProtKB-UniRule"/>
</dbReference>
<dbReference type="InterPro" id="IPR029058">
    <property type="entry name" value="AB_hydrolase_fold"/>
</dbReference>
<dbReference type="PRINTS" id="PR00862">
    <property type="entry name" value="PROLIGOPTASE"/>
</dbReference>
<dbReference type="InterPro" id="IPR002470">
    <property type="entry name" value="Peptidase_S9A"/>
</dbReference>
<dbReference type="InParanoid" id="T1FP74"/>
<evidence type="ECO:0000256" key="7">
    <source>
        <dbReference type="ARBA" id="ARBA00022801"/>
    </source>
</evidence>
<feature type="domain" description="Peptidase S9 prolyl oligopeptidase catalytic" evidence="11">
    <location>
        <begin position="485"/>
        <end position="703"/>
    </location>
</feature>
<evidence type="ECO:0000256" key="5">
    <source>
        <dbReference type="ARBA" id="ARBA00022490"/>
    </source>
</evidence>
<feature type="domain" description="Peptidase S9A N-terminal" evidence="12">
    <location>
        <begin position="7"/>
        <end position="416"/>
    </location>
</feature>
<dbReference type="GO" id="GO:0005829">
    <property type="term" value="C:cytosol"/>
    <property type="evidence" value="ECO:0000318"/>
    <property type="project" value="GO_Central"/>
</dbReference>
<evidence type="ECO:0000256" key="1">
    <source>
        <dbReference type="ARBA" id="ARBA00001070"/>
    </source>
</evidence>
<dbReference type="Proteomes" id="UP000015101">
    <property type="component" value="Unassembled WGS sequence"/>
</dbReference>
<dbReference type="InterPro" id="IPR023302">
    <property type="entry name" value="Pept_S9A_N"/>
</dbReference>
<dbReference type="PANTHER" id="PTHR42881:SF2">
    <property type="entry name" value="PROLYL ENDOPEPTIDASE"/>
    <property type="match status" value="1"/>
</dbReference>
<keyword evidence="9" id="KW-0007">Acetylation</keyword>
<dbReference type="FunFam" id="2.130.10.120:FF:000001">
    <property type="entry name" value="Prolyl endopeptidase"/>
    <property type="match status" value="1"/>
</dbReference>
<dbReference type="OMA" id="LDPWFSH"/>
<keyword evidence="8 10" id="KW-0720">Serine protease</keyword>
<dbReference type="RefSeq" id="XP_009020673.1">
    <property type="nucleotide sequence ID" value="XM_009022425.1"/>
</dbReference>
<dbReference type="MEROPS" id="S09.001"/>
<evidence type="ECO:0000256" key="2">
    <source>
        <dbReference type="ARBA" id="ARBA00004496"/>
    </source>
</evidence>
<dbReference type="Gene3D" id="2.130.10.120">
    <property type="entry name" value="Prolyl oligopeptidase, N-terminal domain"/>
    <property type="match status" value="1"/>
</dbReference>
<sequence>MTTFMYPSARRDDTVVDDYHGCKVADPYRWLEDPYSDETVEFVHAQNKLTVPYLEGCECREKLNKRITELWNYPKYGCPQKHGDKWYYFYNSGLQNQSVMYVQSCLDGPSEVFLDPNLLSEEGTTSISTYAFSEDGKYLAYGLSEAGSDWVYIKIKSTESKEDFPEVLKHCKFTSLSWTHDNLGFFYNIYPTEDDGKSDGTEVTTNLNQQLCYHKIGTDQSVDVVCANWPDNPKWTTGATVSDCGGYVVCTIHEGCDPVNRLYICKLSDIDYKIEGCLPFVKIVDNFDAEYDYITNEGSLFTFKTNLNAPRYKVINIDINNYDQSNWRKLIDEQERDVLQWASCVAGNKLVLCYLIDVKSALYVHCLTTGEKLATFPLDIGDVQGFSGDKRYTEIFYKFVSFLTPGIIYYCNLKDGYDCKVFNEIKLESFDASQFETKQVFYSASDDANVKIPMFIVHRKNLALDGSNPVFLYGYGGFNISICPTFSVSRLVFISHLSGVLAVPNIRGGGEYGETWHKAGMLKNKQNVFNDFQMAATYLIDNKYCSADRITINGGSNGGLLVAACANQRPDLFGCAIAQVGVMDMLRFHKFTIGHAWTTDFGCSDNKEDFQTLIKYSPLHNIHHKPPHQYPATLLLTGDHDDRVVPLHSLKFIAQLQHVFRDIPSQMKPLFIKVDVNTGHGAGKPTLKTIEELTEIYCFIILNLNLKWVD</sequence>
<dbReference type="SUPFAM" id="SSF53474">
    <property type="entry name" value="alpha/beta-Hydrolases"/>
    <property type="match status" value="1"/>
</dbReference>
<evidence type="ECO:0000256" key="6">
    <source>
        <dbReference type="ARBA" id="ARBA00022670"/>
    </source>
</evidence>
<dbReference type="Pfam" id="PF02897">
    <property type="entry name" value="Peptidase_S9_N"/>
    <property type="match status" value="1"/>
</dbReference>
<dbReference type="PANTHER" id="PTHR42881">
    <property type="entry name" value="PROLYL ENDOPEPTIDASE"/>
    <property type="match status" value="1"/>
</dbReference>
<evidence type="ECO:0000256" key="10">
    <source>
        <dbReference type="RuleBase" id="RU368024"/>
    </source>
</evidence>
<evidence type="ECO:0000256" key="4">
    <source>
        <dbReference type="ARBA" id="ARBA00016310"/>
    </source>
</evidence>
<keyword evidence="15" id="KW-1185">Reference proteome</keyword>
<proteinExistence type="inferred from homology"/>
<comment type="subcellular location">
    <subcellularLocation>
        <location evidence="2">Cytoplasm</location>
    </subcellularLocation>
</comment>
<dbReference type="GeneID" id="20210621"/>
<dbReference type="Gene3D" id="3.40.50.1820">
    <property type="entry name" value="alpha/beta hydrolase"/>
    <property type="match status" value="1"/>
</dbReference>
<evidence type="ECO:0000313" key="15">
    <source>
        <dbReference type="Proteomes" id="UP000015101"/>
    </source>
</evidence>
<dbReference type="AlphaFoldDB" id="T1FP74"/>
<evidence type="ECO:0000256" key="9">
    <source>
        <dbReference type="ARBA" id="ARBA00022990"/>
    </source>
</evidence>
<reference evidence="15" key="1">
    <citation type="submission" date="2012-12" db="EMBL/GenBank/DDBJ databases">
        <authorList>
            <person name="Hellsten U."/>
            <person name="Grimwood J."/>
            <person name="Chapman J.A."/>
            <person name="Shapiro H."/>
            <person name="Aerts A."/>
            <person name="Otillar R.P."/>
            <person name="Terry A.Y."/>
            <person name="Boore J.L."/>
            <person name="Simakov O."/>
            <person name="Marletaz F."/>
            <person name="Cho S.-J."/>
            <person name="Edsinger-Gonzales E."/>
            <person name="Havlak P."/>
            <person name="Kuo D.-H."/>
            <person name="Larsson T."/>
            <person name="Lv J."/>
            <person name="Arendt D."/>
            <person name="Savage R."/>
            <person name="Osoegawa K."/>
            <person name="de Jong P."/>
            <person name="Lindberg D.R."/>
            <person name="Seaver E.C."/>
            <person name="Weisblat D.A."/>
            <person name="Putnam N.H."/>
            <person name="Grigoriev I.V."/>
            <person name="Rokhsar D.S."/>
        </authorList>
    </citation>
    <scope>NUCLEOTIDE SEQUENCE</scope>
</reference>
<dbReference type="GO" id="GO:0006508">
    <property type="term" value="P:proteolysis"/>
    <property type="evidence" value="ECO:0007669"/>
    <property type="project" value="UniProtKB-KW"/>
</dbReference>
<dbReference type="InterPro" id="IPR051167">
    <property type="entry name" value="Prolyl_oligopep/macrocyclase"/>
</dbReference>
<organism evidence="14 15">
    <name type="scientific">Helobdella robusta</name>
    <name type="common">Californian leech</name>
    <dbReference type="NCBI Taxonomy" id="6412"/>
    <lineage>
        <taxon>Eukaryota</taxon>
        <taxon>Metazoa</taxon>
        <taxon>Spiralia</taxon>
        <taxon>Lophotrochozoa</taxon>
        <taxon>Annelida</taxon>
        <taxon>Clitellata</taxon>
        <taxon>Hirudinea</taxon>
        <taxon>Rhynchobdellida</taxon>
        <taxon>Glossiphoniidae</taxon>
        <taxon>Helobdella</taxon>
    </lineage>
</organism>
<dbReference type="PROSITE" id="PS00708">
    <property type="entry name" value="PRO_ENDOPEP_SER"/>
    <property type="match status" value="1"/>
</dbReference>
<dbReference type="OrthoDB" id="248387at2759"/>
<evidence type="ECO:0000313" key="14">
    <source>
        <dbReference type="EnsemblMetazoa" id="HelroP187164"/>
    </source>
</evidence>
<dbReference type="InterPro" id="IPR002471">
    <property type="entry name" value="Pept_S9_AS"/>
</dbReference>
<keyword evidence="5" id="KW-0963">Cytoplasm</keyword>
<evidence type="ECO:0000313" key="13">
    <source>
        <dbReference type="EMBL" id="ESO01437.1"/>
    </source>
</evidence>
<keyword evidence="6 10" id="KW-0645">Protease</keyword>
<dbReference type="Pfam" id="PF00326">
    <property type="entry name" value="Peptidase_S9"/>
    <property type="match status" value="1"/>
</dbReference>
<dbReference type="EC" id="3.4.21.-" evidence="10"/>
<dbReference type="KEGG" id="hro:HELRODRAFT_187164"/>
<reference evidence="14" key="3">
    <citation type="submission" date="2015-06" db="UniProtKB">
        <authorList>
            <consortium name="EnsemblMetazoa"/>
        </authorList>
    </citation>
    <scope>IDENTIFICATION</scope>
</reference>
<dbReference type="EnsemblMetazoa" id="HelroT187164">
    <property type="protein sequence ID" value="HelroP187164"/>
    <property type="gene ID" value="HelroG187164"/>
</dbReference>
<dbReference type="EMBL" id="AMQM01005111">
    <property type="status" value="NOT_ANNOTATED_CDS"/>
    <property type="molecule type" value="Genomic_DNA"/>
</dbReference>
<gene>
    <name evidence="14" type="primary">20210621</name>
    <name evidence="13" type="ORF">HELRODRAFT_187164</name>
</gene>
<dbReference type="CTD" id="20210621"/>
<dbReference type="EMBL" id="KB096785">
    <property type="protein sequence ID" value="ESO01437.1"/>
    <property type="molecule type" value="Genomic_DNA"/>
</dbReference>
<dbReference type="FunFam" id="3.40.50.1820:FF:000275">
    <property type="entry name" value="Prolyl endopeptidase"/>
    <property type="match status" value="1"/>
</dbReference>
<keyword evidence="7 10" id="KW-0378">Hydrolase</keyword>
<dbReference type="SUPFAM" id="SSF50993">
    <property type="entry name" value="Peptidase/esterase 'gauge' domain"/>
    <property type="match status" value="1"/>
</dbReference>